<dbReference type="RefSeq" id="XP_030527552.1">
    <property type="nucleotide sequence ID" value="XM_030671692.2"/>
</dbReference>
<dbReference type="KEGG" id="rarg:115738898"/>
<accession>A0A8B8NYC8</accession>
<proteinExistence type="inferred from homology"/>
<dbReference type="OrthoDB" id="1901372at2759"/>
<gene>
    <name evidence="3" type="primary">LOC115738898</name>
</gene>
<protein>
    <submittedName>
        <fullName evidence="3">REF/SRPP-like protein At1g67360 isoform X1</fullName>
    </submittedName>
</protein>
<comment type="similarity">
    <text evidence="1">Belongs to the REF/SRPP family.</text>
</comment>
<keyword evidence="2" id="KW-1185">Reference proteome</keyword>
<name>A0A8B8NYC8_9MYRT</name>
<dbReference type="Proteomes" id="UP000827889">
    <property type="component" value="Chromosome 1"/>
</dbReference>
<organism evidence="2 3">
    <name type="scientific">Rhodamnia argentea</name>
    <dbReference type="NCBI Taxonomy" id="178133"/>
    <lineage>
        <taxon>Eukaryota</taxon>
        <taxon>Viridiplantae</taxon>
        <taxon>Streptophyta</taxon>
        <taxon>Embryophyta</taxon>
        <taxon>Tracheophyta</taxon>
        <taxon>Spermatophyta</taxon>
        <taxon>Magnoliopsida</taxon>
        <taxon>eudicotyledons</taxon>
        <taxon>Gunneridae</taxon>
        <taxon>Pentapetalae</taxon>
        <taxon>rosids</taxon>
        <taxon>malvids</taxon>
        <taxon>Myrtales</taxon>
        <taxon>Myrtaceae</taxon>
        <taxon>Myrtoideae</taxon>
        <taxon>Myrteae</taxon>
        <taxon>Australasian group</taxon>
        <taxon>Rhodamnia</taxon>
    </lineage>
</organism>
<dbReference type="Pfam" id="PF05755">
    <property type="entry name" value="REF"/>
    <property type="match status" value="1"/>
</dbReference>
<reference evidence="2" key="1">
    <citation type="submission" date="2025-05" db="UniProtKB">
        <authorList>
            <consortium name="RefSeq"/>
        </authorList>
    </citation>
    <scope>NUCLEOTIDE SEQUENCE [LARGE SCALE GENOMIC DNA]</scope>
</reference>
<dbReference type="PANTHER" id="PTHR33732:SF2">
    <property type="entry name" value="REF_SRPP-LIKE PROTEIN"/>
    <property type="match status" value="1"/>
</dbReference>
<reference evidence="3" key="2">
    <citation type="submission" date="2025-08" db="UniProtKB">
        <authorList>
            <consortium name="RefSeq"/>
        </authorList>
    </citation>
    <scope>IDENTIFICATION</scope>
    <source>
        <tissue evidence="3">Leaf</tissue>
    </source>
</reference>
<dbReference type="InterPro" id="IPR008802">
    <property type="entry name" value="REF"/>
</dbReference>
<dbReference type="GeneID" id="115738898"/>
<evidence type="ECO:0000313" key="3">
    <source>
        <dbReference type="RefSeq" id="XP_030527552.1"/>
    </source>
</evidence>
<evidence type="ECO:0000313" key="2">
    <source>
        <dbReference type="Proteomes" id="UP000827889"/>
    </source>
</evidence>
<evidence type="ECO:0000256" key="1">
    <source>
        <dbReference type="ARBA" id="ARBA00009737"/>
    </source>
</evidence>
<dbReference type="PANTHER" id="PTHR33732">
    <property type="entry name" value="REF/SRPP-LIKE PROTEIN OS05G0151300/LOC_OS05G05940"/>
    <property type="match status" value="1"/>
</dbReference>
<dbReference type="AlphaFoldDB" id="A0A8B8NYC8"/>
<sequence length="236" mass="25985">MNQMEADNCETKTDRQLKHLGFVRLTAVRALVFVSSLYDRAKGNCGPLRSAVATVEGAVTAVMGPVYEKLKGVPEDLLVFADRKVDEATHKFEKHAPPFAKRIACEVHHLILMTAEKAQRLVNEAQTGGPHAALHYAVAESKQVLLDQSVKVWVRLNKVQPLHMVVDLTVPTAAHWSKKYNHVVADAKRKGYPVIGYLPLVPIDEIAKAFKCCEAEAEKKGEVEVPLNPASSSESD</sequence>